<organism evidence="4 5">
    <name type="scientific">Methylomusa anaerophila</name>
    <dbReference type="NCBI Taxonomy" id="1930071"/>
    <lineage>
        <taxon>Bacteria</taxon>
        <taxon>Bacillati</taxon>
        <taxon>Bacillota</taxon>
        <taxon>Negativicutes</taxon>
        <taxon>Selenomonadales</taxon>
        <taxon>Sporomusaceae</taxon>
        <taxon>Methylomusa</taxon>
    </lineage>
</organism>
<dbReference type="Gene3D" id="3.10.580.10">
    <property type="entry name" value="CBS-domain"/>
    <property type="match status" value="1"/>
</dbReference>
<dbReference type="Pfam" id="PF00571">
    <property type="entry name" value="CBS"/>
    <property type="match status" value="2"/>
</dbReference>
<evidence type="ECO:0000313" key="5">
    <source>
        <dbReference type="Proteomes" id="UP000276437"/>
    </source>
</evidence>
<name>A0A348AJB2_9FIRM</name>
<dbReference type="PANTHER" id="PTHR43080:SF26">
    <property type="entry name" value="REGULATORY PROTEIN"/>
    <property type="match status" value="1"/>
</dbReference>
<dbReference type="RefSeq" id="WP_126308220.1">
    <property type="nucleotide sequence ID" value="NZ_AP018449.1"/>
</dbReference>
<keyword evidence="5" id="KW-1185">Reference proteome</keyword>
<evidence type="ECO:0000256" key="1">
    <source>
        <dbReference type="ARBA" id="ARBA00023122"/>
    </source>
</evidence>
<keyword evidence="1 2" id="KW-0129">CBS domain</keyword>
<dbReference type="SMART" id="SM00116">
    <property type="entry name" value="CBS"/>
    <property type="match status" value="2"/>
</dbReference>
<dbReference type="PANTHER" id="PTHR43080">
    <property type="entry name" value="CBS DOMAIN-CONTAINING PROTEIN CBSX3, MITOCHONDRIAL"/>
    <property type="match status" value="1"/>
</dbReference>
<gene>
    <name evidence="4" type="primary">hrp1</name>
    <name evidence="4" type="ORF">MAMMFC1_01831</name>
</gene>
<evidence type="ECO:0000259" key="3">
    <source>
        <dbReference type="PROSITE" id="PS51371"/>
    </source>
</evidence>
<sequence length="148" mass="16331">MKAKDIMAKEIITVKQDATIREIAKVLIDNKVSGVPVVDNNGGLVGIVTEGDLLFKETNPRLPEAVNILGAILYYDGVERYNEDFKKLIAGQAGEIMTDKVVVISEDTEIAEIAKLMIKHNIKRLPVVKEDKIIGIVSRADIIKTFLT</sequence>
<proteinExistence type="predicted"/>
<feature type="domain" description="CBS" evidence="3">
    <location>
        <begin position="7"/>
        <end position="64"/>
    </location>
</feature>
<evidence type="ECO:0000256" key="2">
    <source>
        <dbReference type="PROSITE-ProRule" id="PRU00703"/>
    </source>
</evidence>
<dbReference type="AlphaFoldDB" id="A0A348AJB2"/>
<dbReference type="OrthoDB" id="9790355at2"/>
<evidence type="ECO:0000313" key="4">
    <source>
        <dbReference type="EMBL" id="BBB91160.1"/>
    </source>
</evidence>
<protein>
    <submittedName>
        <fullName evidence="4">Hypoxic response protein 1</fullName>
    </submittedName>
</protein>
<reference evidence="4 5" key="1">
    <citation type="journal article" date="2018" name="Int. J. Syst. Evol. Microbiol.">
        <title>Methylomusa anaerophila gen. nov., sp. nov., an anaerobic methanol-utilizing bacterium isolated from a microbial fuel cell.</title>
        <authorList>
            <person name="Amano N."/>
            <person name="Yamamuro A."/>
            <person name="Miyahara M."/>
            <person name="Kouzuma A."/>
            <person name="Abe T."/>
            <person name="Watanabe K."/>
        </authorList>
    </citation>
    <scope>NUCLEOTIDE SEQUENCE [LARGE SCALE GENOMIC DNA]</scope>
    <source>
        <strain evidence="4 5">MMFC1</strain>
    </source>
</reference>
<dbReference type="InterPro" id="IPR046342">
    <property type="entry name" value="CBS_dom_sf"/>
</dbReference>
<dbReference type="EMBL" id="AP018449">
    <property type="protein sequence ID" value="BBB91160.1"/>
    <property type="molecule type" value="Genomic_DNA"/>
</dbReference>
<accession>A0A348AJB2</accession>
<dbReference type="KEGG" id="mana:MAMMFC1_01831"/>
<dbReference type="PROSITE" id="PS51371">
    <property type="entry name" value="CBS"/>
    <property type="match status" value="2"/>
</dbReference>
<dbReference type="CDD" id="cd04586">
    <property type="entry name" value="CBS_pair_BON_assoc"/>
    <property type="match status" value="1"/>
</dbReference>
<dbReference type="InterPro" id="IPR051257">
    <property type="entry name" value="Diverse_CBS-Domain"/>
</dbReference>
<dbReference type="InterPro" id="IPR000644">
    <property type="entry name" value="CBS_dom"/>
</dbReference>
<feature type="domain" description="CBS" evidence="3">
    <location>
        <begin position="97"/>
        <end position="148"/>
    </location>
</feature>
<dbReference type="Proteomes" id="UP000276437">
    <property type="component" value="Chromosome"/>
</dbReference>
<dbReference type="SUPFAM" id="SSF54631">
    <property type="entry name" value="CBS-domain pair"/>
    <property type="match status" value="1"/>
</dbReference>